<dbReference type="Proteomes" id="UP000198348">
    <property type="component" value="Unassembled WGS sequence"/>
</dbReference>
<protein>
    <submittedName>
        <fullName evidence="1">Uncharacterized protein</fullName>
    </submittedName>
</protein>
<dbReference type="AlphaFoldDB" id="A0A238X5G3"/>
<organism evidence="1 2">
    <name type="scientific">Haloechinothrix alba</name>
    <dbReference type="NCBI Taxonomy" id="664784"/>
    <lineage>
        <taxon>Bacteria</taxon>
        <taxon>Bacillati</taxon>
        <taxon>Actinomycetota</taxon>
        <taxon>Actinomycetes</taxon>
        <taxon>Pseudonocardiales</taxon>
        <taxon>Pseudonocardiaceae</taxon>
        <taxon>Haloechinothrix</taxon>
    </lineage>
</organism>
<evidence type="ECO:0000313" key="1">
    <source>
        <dbReference type="EMBL" id="SNR53838.1"/>
    </source>
</evidence>
<keyword evidence="2" id="KW-1185">Reference proteome</keyword>
<reference evidence="1 2" key="1">
    <citation type="submission" date="2017-06" db="EMBL/GenBank/DDBJ databases">
        <authorList>
            <person name="Kim H.J."/>
            <person name="Triplett B.A."/>
        </authorList>
    </citation>
    <scope>NUCLEOTIDE SEQUENCE [LARGE SCALE GENOMIC DNA]</scope>
    <source>
        <strain evidence="1 2">DSM 45207</strain>
    </source>
</reference>
<dbReference type="InterPro" id="IPR015424">
    <property type="entry name" value="PyrdxlP-dep_Trfase"/>
</dbReference>
<gene>
    <name evidence="1" type="ORF">SAMN06265360_10961</name>
</gene>
<accession>A0A238X5G3</accession>
<dbReference type="InterPro" id="IPR015421">
    <property type="entry name" value="PyrdxlP-dep_Trfase_major"/>
</dbReference>
<evidence type="ECO:0000313" key="2">
    <source>
        <dbReference type="Proteomes" id="UP000198348"/>
    </source>
</evidence>
<name>A0A238X5G3_9PSEU</name>
<proteinExistence type="predicted"/>
<dbReference type="OrthoDB" id="2192472at2"/>
<dbReference type="Gene3D" id="3.40.640.10">
    <property type="entry name" value="Type I PLP-dependent aspartate aminotransferase-like (Major domain)"/>
    <property type="match status" value="1"/>
</dbReference>
<dbReference type="SUPFAM" id="SSF53383">
    <property type="entry name" value="PLP-dependent transferases"/>
    <property type="match status" value="1"/>
</dbReference>
<dbReference type="RefSeq" id="WP_089301320.1">
    <property type="nucleotide sequence ID" value="NZ_FZNW01000009.1"/>
</dbReference>
<sequence>MAARSATLELDERVRARRAAGHHVVHLGFGEAGLPVLPEVREVLAGATGLNSYGSVVGSAEARGSAAGYFVRRGLPTEPEQVIYAAQAGLTGRGVIDAPISEAAGGVPDPNGLDRVLERARADGRKPAAVILTLPWVADAIGRLRRALAEFGKR</sequence>
<dbReference type="EMBL" id="FZNW01000009">
    <property type="protein sequence ID" value="SNR53838.1"/>
    <property type="molecule type" value="Genomic_DNA"/>
</dbReference>